<dbReference type="UniPathway" id="UPA00219"/>
<dbReference type="GO" id="GO:0071555">
    <property type="term" value="P:cell wall organization"/>
    <property type="evidence" value="ECO:0007669"/>
    <property type="project" value="UniProtKB-KW"/>
</dbReference>
<dbReference type="HAMAP" id="MF_02019">
    <property type="entry name" value="MurF"/>
    <property type="match status" value="1"/>
</dbReference>
<dbReference type="Gene3D" id="3.90.190.20">
    <property type="entry name" value="Mur ligase, C-terminal domain"/>
    <property type="match status" value="1"/>
</dbReference>
<evidence type="ECO:0000259" key="12">
    <source>
        <dbReference type="Pfam" id="PF01225"/>
    </source>
</evidence>
<dbReference type="InterPro" id="IPR000713">
    <property type="entry name" value="Mur_ligase_N"/>
</dbReference>
<dbReference type="Pfam" id="PF08245">
    <property type="entry name" value="Mur_ligase_M"/>
    <property type="match status" value="1"/>
</dbReference>
<dbReference type="PANTHER" id="PTHR43024:SF1">
    <property type="entry name" value="UDP-N-ACETYLMURAMOYL-TRIPEPTIDE--D-ALANYL-D-ALANINE LIGASE"/>
    <property type="match status" value="1"/>
</dbReference>
<dbReference type="InterPro" id="IPR035911">
    <property type="entry name" value="MurE/MurF_N"/>
</dbReference>
<dbReference type="Pfam" id="PF01225">
    <property type="entry name" value="Mur_ligase"/>
    <property type="match status" value="1"/>
</dbReference>
<keyword evidence="6 10" id="KW-0133">Cell shape</keyword>
<dbReference type="GO" id="GO:0051301">
    <property type="term" value="P:cell division"/>
    <property type="evidence" value="ECO:0007669"/>
    <property type="project" value="UniProtKB-KW"/>
</dbReference>
<comment type="catalytic activity">
    <reaction evidence="10 11">
        <text>D-alanyl-D-alanine + UDP-N-acetyl-alpha-D-muramoyl-L-alanyl-gamma-D-glutamyl-meso-2,6-diaminopimelate + ATP = UDP-N-acetyl-alpha-D-muramoyl-L-alanyl-gamma-D-glutamyl-meso-2,6-diaminopimeloyl-D-alanyl-D-alanine + ADP + phosphate + H(+)</text>
        <dbReference type="Rhea" id="RHEA:28374"/>
        <dbReference type="ChEBI" id="CHEBI:15378"/>
        <dbReference type="ChEBI" id="CHEBI:30616"/>
        <dbReference type="ChEBI" id="CHEBI:43474"/>
        <dbReference type="ChEBI" id="CHEBI:57822"/>
        <dbReference type="ChEBI" id="CHEBI:61386"/>
        <dbReference type="ChEBI" id="CHEBI:83905"/>
        <dbReference type="ChEBI" id="CHEBI:456216"/>
        <dbReference type="EC" id="6.3.2.10"/>
    </reaction>
</comment>
<evidence type="ECO:0000313" key="15">
    <source>
        <dbReference type="EMBL" id="PZN71374.1"/>
    </source>
</evidence>
<comment type="pathway">
    <text evidence="10 11">Cell wall biogenesis; peptidoglycan biosynthesis.</text>
</comment>
<dbReference type="Gene3D" id="3.40.1390.10">
    <property type="entry name" value="MurE/MurF, N-terminal domain"/>
    <property type="match status" value="1"/>
</dbReference>
<evidence type="ECO:0000313" key="16">
    <source>
        <dbReference type="Proteomes" id="UP000249396"/>
    </source>
</evidence>
<keyword evidence="3 10" id="KW-0132">Cell division</keyword>
<feature type="domain" description="Mur ligase central" evidence="14">
    <location>
        <begin position="103"/>
        <end position="294"/>
    </location>
</feature>
<dbReference type="EC" id="6.3.2.10" evidence="10 11"/>
<dbReference type="InterPro" id="IPR051046">
    <property type="entry name" value="MurCDEF_CellWall_CoF430Synth"/>
</dbReference>
<evidence type="ECO:0000256" key="3">
    <source>
        <dbReference type="ARBA" id="ARBA00022618"/>
    </source>
</evidence>
<evidence type="ECO:0000259" key="14">
    <source>
        <dbReference type="Pfam" id="PF08245"/>
    </source>
</evidence>
<evidence type="ECO:0000256" key="4">
    <source>
        <dbReference type="ARBA" id="ARBA00022741"/>
    </source>
</evidence>
<gene>
    <name evidence="10" type="primary">murF</name>
    <name evidence="15" type="ORF">DM484_26490</name>
</gene>
<dbReference type="InterPro" id="IPR036565">
    <property type="entry name" value="Mur-like_cat_sf"/>
</dbReference>
<evidence type="ECO:0000256" key="11">
    <source>
        <dbReference type="RuleBase" id="RU004136"/>
    </source>
</evidence>
<accession>A0A2W4SCC4</accession>
<feature type="domain" description="Mur ligase N-terminal catalytic" evidence="12">
    <location>
        <begin position="21"/>
        <end position="68"/>
    </location>
</feature>
<feature type="binding site" evidence="10">
    <location>
        <begin position="104"/>
        <end position="110"/>
    </location>
    <ligand>
        <name>ATP</name>
        <dbReference type="ChEBI" id="CHEBI:30616"/>
    </ligand>
</feature>
<sequence>MRLSELSLITAGTLYGDDTEFYSVSIDTRSLKPGDLFIAVNGPRFDGHDFVSQAEKLGACGVIVEQRQDSHLPQILVSDARIALGKLGAAWRGKCPVQVVGLTGSNGKTTVKEMISSILSVNAKVLFTRGNLNNDLGVPLTLLGLAPDHLYAVVEMGANHPGEIAYVAGLSSPDVALITNAGEAHLEGFGSREGIAHAKGEIIASLGSDGIAILNADDCFFGFWCELAGSRKVVRFGFGNAADVKGLSDSVRLTWDGDSFKTFFSFEHQGIRHNAALNLAGRHNVANALAAVATCLALGVSFEQIKLGLSRLTPVKGRIQPDRAENGALMINDSYNANPSSFKAALEVLTEMPGQPWVALGAFGELGDASAQLHTNLGTLAKASGVMRLFATGPQADKAVESFGQGGSYFTCLEDMIEKIKEELSQDVALLVKGSRSQHMERVIEALRART</sequence>
<keyword evidence="5 10" id="KW-0067">ATP-binding</keyword>
<evidence type="ECO:0000256" key="8">
    <source>
        <dbReference type="ARBA" id="ARBA00023306"/>
    </source>
</evidence>
<dbReference type="GO" id="GO:0005524">
    <property type="term" value="F:ATP binding"/>
    <property type="evidence" value="ECO:0007669"/>
    <property type="project" value="UniProtKB-UniRule"/>
</dbReference>
<dbReference type="GO" id="GO:0008766">
    <property type="term" value="F:UDP-N-acetylmuramoylalanyl-D-glutamyl-2,6-diaminopimelate-D-alanyl-D-alanine ligase activity"/>
    <property type="evidence" value="ECO:0007669"/>
    <property type="project" value="RHEA"/>
</dbReference>
<dbReference type="Pfam" id="PF02875">
    <property type="entry name" value="Mur_ligase_C"/>
    <property type="match status" value="1"/>
</dbReference>
<comment type="caution">
    <text evidence="15">The sequence shown here is derived from an EMBL/GenBank/DDBJ whole genome shotgun (WGS) entry which is preliminary data.</text>
</comment>
<comment type="subcellular location">
    <subcellularLocation>
        <location evidence="10 11">Cytoplasm</location>
    </subcellularLocation>
</comment>
<dbReference type="AlphaFoldDB" id="A0A2W4SCC4"/>
<evidence type="ECO:0000256" key="2">
    <source>
        <dbReference type="ARBA" id="ARBA00022598"/>
    </source>
</evidence>
<comment type="function">
    <text evidence="10 11">Involved in cell wall formation. Catalyzes the final step in the synthesis of UDP-N-acetylmuramoyl-pentapeptide, the precursor of murein.</text>
</comment>
<dbReference type="Proteomes" id="UP000249396">
    <property type="component" value="Unassembled WGS sequence"/>
</dbReference>
<keyword evidence="4 10" id="KW-0547">Nucleotide-binding</keyword>
<feature type="domain" description="Mur ligase C-terminal" evidence="13">
    <location>
        <begin position="317"/>
        <end position="436"/>
    </location>
</feature>
<dbReference type="InterPro" id="IPR004101">
    <property type="entry name" value="Mur_ligase_C"/>
</dbReference>
<evidence type="ECO:0000259" key="13">
    <source>
        <dbReference type="Pfam" id="PF02875"/>
    </source>
</evidence>
<proteinExistence type="inferred from homology"/>
<dbReference type="GO" id="GO:0009252">
    <property type="term" value="P:peptidoglycan biosynthetic process"/>
    <property type="evidence" value="ECO:0007669"/>
    <property type="project" value="UniProtKB-UniRule"/>
</dbReference>
<protein>
    <recommendedName>
        <fullName evidence="10 11">UDP-N-acetylmuramoyl-tripeptide--D-alanyl-D-alanine ligase</fullName>
        <ecNumber evidence="10 11">6.3.2.10</ecNumber>
    </recommendedName>
    <alternativeName>
        <fullName evidence="10">D-alanyl-D-alanine-adding enzyme</fullName>
    </alternativeName>
</protein>
<keyword evidence="7 10" id="KW-0573">Peptidoglycan synthesis</keyword>
<dbReference type="InterPro" id="IPR036615">
    <property type="entry name" value="Mur_ligase_C_dom_sf"/>
</dbReference>
<evidence type="ECO:0000256" key="7">
    <source>
        <dbReference type="ARBA" id="ARBA00022984"/>
    </source>
</evidence>
<organism evidence="15 16">
    <name type="scientific">Candidatus Methylumidiphilus alinenensis</name>
    <dbReference type="NCBI Taxonomy" id="2202197"/>
    <lineage>
        <taxon>Bacteria</taxon>
        <taxon>Pseudomonadati</taxon>
        <taxon>Pseudomonadota</taxon>
        <taxon>Gammaproteobacteria</taxon>
        <taxon>Methylococcales</taxon>
        <taxon>Candidatus Methylumidiphilus</taxon>
    </lineage>
</organism>
<dbReference type="GO" id="GO:0005737">
    <property type="term" value="C:cytoplasm"/>
    <property type="evidence" value="ECO:0007669"/>
    <property type="project" value="UniProtKB-SubCell"/>
</dbReference>
<dbReference type="SUPFAM" id="SSF53623">
    <property type="entry name" value="MurD-like peptide ligases, catalytic domain"/>
    <property type="match status" value="1"/>
</dbReference>
<keyword evidence="2 10" id="KW-0436">Ligase</keyword>
<keyword evidence="1 10" id="KW-0963">Cytoplasm</keyword>
<evidence type="ECO:0000256" key="5">
    <source>
        <dbReference type="ARBA" id="ARBA00022840"/>
    </source>
</evidence>
<dbReference type="PANTHER" id="PTHR43024">
    <property type="entry name" value="UDP-N-ACETYLMURAMOYL-TRIPEPTIDE--D-ALANYL-D-ALANINE LIGASE"/>
    <property type="match status" value="1"/>
</dbReference>
<comment type="similarity">
    <text evidence="10">Belongs to the MurCDEF family. MurF subfamily.</text>
</comment>
<dbReference type="GO" id="GO:0008360">
    <property type="term" value="P:regulation of cell shape"/>
    <property type="evidence" value="ECO:0007669"/>
    <property type="project" value="UniProtKB-KW"/>
</dbReference>
<dbReference type="NCBIfam" id="TIGR01143">
    <property type="entry name" value="murF"/>
    <property type="match status" value="1"/>
</dbReference>
<evidence type="ECO:0000256" key="10">
    <source>
        <dbReference type="HAMAP-Rule" id="MF_02019"/>
    </source>
</evidence>
<reference evidence="15 16" key="1">
    <citation type="journal article" date="2018" name="Aquat. Microb. Ecol.">
        <title>Gammaproteobacterial methanotrophs dominate.</title>
        <authorList>
            <person name="Rissanen A.J."/>
            <person name="Saarenheimo J."/>
            <person name="Tiirola M."/>
            <person name="Peura S."/>
            <person name="Aalto S.L."/>
            <person name="Karvinen A."/>
            <person name="Nykanen H."/>
        </authorList>
    </citation>
    <scope>NUCLEOTIDE SEQUENCE [LARGE SCALE GENOMIC DNA]</scope>
    <source>
        <strain evidence="15">AMbin10</strain>
    </source>
</reference>
<dbReference type="InterPro" id="IPR013221">
    <property type="entry name" value="Mur_ligase_cen"/>
</dbReference>
<keyword evidence="9 10" id="KW-0961">Cell wall biogenesis/degradation</keyword>
<dbReference type="InterPro" id="IPR005863">
    <property type="entry name" value="UDP-N-AcMur_synth"/>
</dbReference>
<dbReference type="SUPFAM" id="SSF53244">
    <property type="entry name" value="MurD-like peptide ligases, peptide-binding domain"/>
    <property type="match status" value="1"/>
</dbReference>
<dbReference type="GO" id="GO:0047480">
    <property type="term" value="F:UDP-N-acetylmuramoyl-tripeptide-D-alanyl-D-alanine ligase activity"/>
    <property type="evidence" value="ECO:0007669"/>
    <property type="project" value="UniProtKB-UniRule"/>
</dbReference>
<dbReference type="EMBL" id="QJPH01000524">
    <property type="protein sequence ID" value="PZN71374.1"/>
    <property type="molecule type" value="Genomic_DNA"/>
</dbReference>
<keyword evidence="8 10" id="KW-0131">Cell cycle</keyword>
<name>A0A2W4SCC4_9GAMM</name>
<dbReference type="Gene3D" id="3.40.1190.10">
    <property type="entry name" value="Mur-like, catalytic domain"/>
    <property type="match status" value="1"/>
</dbReference>
<evidence type="ECO:0000256" key="9">
    <source>
        <dbReference type="ARBA" id="ARBA00023316"/>
    </source>
</evidence>
<dbReference type="SUPFAM" id="SSF63418">
    <property type="entry name" value="MurE/MurF N-terminal domain"/>
    <property type="match status" value="1"/>
</dbReference>
<evidence type="ECO:0000256" key="1">
    <source>
        <dbReference type="ARBA" id="ARBA00022490"/>
    </source>
</evidence>
<evidence type="ECO:0000256" key="6">
    <source>
        <dbReference type="ARBA" id="ARBA00022960"/>
    </source>
</evidence>